<evidence type="ECO:0000256" key="6">
    <source>
        <dbReference type="PIRNR" id="PIRNR018267"/>
    </source>
</evidence>
<dbReference type="NCBIfam" id="TIGR00632">
    <property type="entry name" value="vsr"/>
    <property type="match status" value="1"/>
</dbReference>
<dbReference type="GO" id="GO:0016787">
    <property type="term" value="F:hydrolase activity"/>
    <property type="evidence" value="ECO:0007669"/>
    <property type="project" value="UniProtKB-KW"/>
</dbReference>
<evidence type="ECO:0000256" key="5">
    <source>
        <dbReference type="ARBA" id="ARBA00023204"/>
    </source>
</evidence>
<dbReference type="EMBL" id="CP002454">
    <property type="protein sequence ID" value="ADV66497.1"/>
    <property type="molecule type" value="Genomic_DNA"/>
</dbReference>
<keyword evidence="1 6" id="KW-0540">Nuclease</keyword>
<comment type="similarity">
    <text evidence="6">Belongs to the vsr family.</text>
</comment>
<keyword evidence="4 6" id="KW-0378">Hydrolase</keyword>
<evidence type="ECO:0000259" key="8">
    <source>
        <dbReference type="Pfam" id="PF04480"/>
    </source>
</evidence>
<dbReference type="Pfam" id="PF03852">
    <property type="entry name" value="Vsr"/>
    <property type="match status" value="1"/>
</dbReference>
<reference evidence="9 10" key="1">
    <citation type="journal article" date="2011" name="Stand. Genomic Sci.">
        <title>Complete genome sequence of Deinococcus maricopensis type strain (LB-34).</title>
        <authorList>
            <person name="Pukall R."/>
            <person name="Zeytun A."/>
            <person name="Lucas S."/>
            <person name="Lapidus A."/>
            <person name="Hammon N."/>
            <person name="Deshpande S."/>
            <person name="Nolan M."/>
            <person name="Cheng J.F."/>
            <person name="Pitluck S."/>
            <person name="Liolios K."/>
            <person name="Pagani I."/>
            <person name="Mikhailova N."/>
            <person name="Ivanova N."/>
            <person name="Mavromatis K."/>
            <person name="Pati A."/>
            <person name="Tapia R."/>
            <person name="Han C."/>
            <person name="Goodwin L."/>
            <person name="Chen A."/>
            <person name="Palaniappan K."/>
            <person name="Land M."/>
            <person name="Hauser L."/>
            <person name="Chang Y.J."/>
            <person name="Jeffries C.D."/>
            <person name="Brambilla E.M."/>
            <person name="Rohde M."/>
            <person name="Goker M."/>
            <person name="Detter J.C."/>
            <person name="Woyke T."/>
            <person name="Bristow J."/>
            <person name="Eisen J.A."/>
            <person name="Markowitz V."/>
            <person name="Hugenholtz P."/>
            <person name="Kyrpides N.C."/>
            <person name="Klenk H.P."/>
        </authorList>
    </citation>
    <scope>NUCLEOTIDE SEQUENCE [LARGE SCALE GENOMIC DNA]</scope>
    <source>
        <strain evidence="10">DSM 21211 / LMG 22137 / NRRL B-23946 / LB-34</strain>
    </source>
</reference>
<dbReference type="HOGENOM" id="CLU_111913_3_0_0"/>
<name>E8U608_DEIML</name>
<keyword evidence="5 6" id="KW-0234">DNA repair</keyword>
<keyword evidence="3 6" id="KW-0227">DNA damage</keyword>
<dbReference type="Pfam" id="PF04480">
    <property type="entry name" value="DUF559"/>
    <property type="match status" value="1"/>
</dbReference>
<gene>
    <name evidence="9" type="ordered locus">Deima_0842</name>
</gene>
<comment type="function">
    <text evidence="6">May nick specific sequences that contain T:G mispairs resulting from m5C-deamination.</text>
</comment>
<dbReference type="InterPro" id="IPR007569">
    <property type="entry name" value="DUF559"/>
</dbReference>
<evidence type="ECO:0000313" key="9">
    <source>
        <dbReference type="EMBL" id="ADV66497.1"/>
    </source>
</evidence>
<evidence type="ECO:0000256" key="2">
    <source>
        <dbReference type="ARBA" id="ARBA00022759"/>
    </source>
</evidence>
<dbReference type="EC" id="3.1.-.-" evidence="6"/>
<evidence type="ECO:0000256" key="7">
    <source>
        <dbReference type="SAM" id="MobiDB-lite"/>
    </source>
</evidence>
<feature type="domain" description="DUF559" evidence="8">
    <location>
        <begin position="91"/>
        <end position="132"/>
    </location>
</feature>
<feature type="compositionally biased region" description="Basic and acidic residues" evidence="7">
    <location>
        <begin position="1"/>
        <end position="11"/>
    </location>
</feature>
<dbReference type="KEGG" id="dmr:Deima_0842"/>
<organism evidence="9 10">
    <name type="scientific">Deinococcus maricopensis (strain DSM 21211 / LMG 22137 / NRRL B-23946 / LB-34)</name>
    <dbReference type="NCBI Taxonomy" id="709986"/>
    <lineage>
        <taxon>Bacteria</taxon>
        <taxon>Thermotogati</taxon>
        <taxon>Deinococcota</taxon>
        <taxon>Deinococci</taxon>
        <taxon>Deinococcales</taxon>
        <taxon>Deinococcaceae</taxon>
        <taxon>Deinococcus</taxon>
    </lineage>
</organism>
<reference evidence="10" key="2">
    <citation type="submission" date="2011-01" db="EMBL/GenBank/DDBJ databases">
        <title>The complete genome of Deinococcus maricopensis DSM 21211.</title>
        <authorList>
            <consortium name="US DOE Joint Genome Institute (JGI-PGF)"/>
            <person name="Lucas S."/>
            <person name="Copeland A."/>
            <person name="Lapidus A."/>
            <person name="Goodwin L."/>
            <person name="Pitluck S."/>
            <person name="Kyrpides N."/>
            <person name="Mavromatis K."/>
            <person name="Pagani I."/>
            <person name="Ivanova N."/>
            <person name="Ovchinnikova G."/>
            <person name="Zeytun A."/>
            <person name="Detter J.C."/>
            <person name="Han C."/>
            <person name="Land M."/>
            <person name="Hauser L."/>
            <person name="Markowitz V."/>
            <person name="Cheng J.-F."/>
            <person name="Hugenholtz P."/>
            <person name="Woyke T."/>
            <person name="Wu D."/>
            <person name="Pukall R."/>
            <person name="Gehrich-Schroeter G."/>
            <person name="Brambilla E."/>
            <person name="Klenk H.-P."/>
            <person name="Eisen J.A."/>
        </authorList>
    </citation>
    <scope>NUCLEOTIDE SEQUENCE [LARGE SCALE GENOMIC DNA]</scope>
    <source>
        <strain evidence="10">DSM 21211 / LMG 22137 / NRRL B-23946 / LB-34</strain>
    </source>
</reference>
<dbReference type="GO" id="GO:0006298">
    <property type="term" value="P:mismatch repair"/>
    <property type="evidence" value="ECO:0007669"/>
    <property type="project" value="UniProtKB-UniRule"/>
</dbReference>
<accession>E8U608</accession>
<sequence length="143" mass="17085">MPDVHTSERRSYNMSKIRSKDTKPELRFRRALHARGLRYRTHVKELPGKPDVVFPRIKVVIFVDGDYWHGYELPRRRHKLDPKWVAKITGNMARDRRHSAALRAAGWSVIRVWEHQVMKDLDRTVDRIAKLIRCRRAASRPRR</sequence>
<proteinExistence type="inferred from homology"/>
<dbReference type="SUPFAM" id="SSF52980">
    <property type="entry name" value="Restriction endonuclease-like"/>
    <property type="match status" value="1"/>
</dbReference>
<keyword evidence="2 6" id="KW-0255">Endonuclease</keyword>
<dbReference type="STRING" id="709986.Deima_0842"/>
<evidence type="ECO:0000256" key="1">
    <source>
        <dbReference type="ARBA" id="ARBA00022722"/>
    </source>
</evidence>
<dbReference type="CDD" id="cd00221">
    <property type="entry name" value="Vsr"/>
    <property type="match status" value="1"/>
</dbReference>
<keyword evidence="10" id="KW-1185">Reference proteome</keyword>
<dbReference type="InterPro" id="IPR011335">
    <property type="entry name" value="Restrct_endonuc-II-like"/>
</dbReference>
<evidence type="ECO:0000313" key="10">
    <source>
        <dbReference type="Proteomes" id="UP000008635"/>
    </source>
</evidence>
<dbReference type="PIRSF" id="PIRSF018267">
    <property type="entry name" value="VSR_endonuc"/>
    <property type="match status" value="1"/>
</dbReference>
<feature type="region of interest" description="Disordered" evidence="7">
    <location>
        <begin position="1"/>
        <end position="22"/>
    </location>
</feature>
<dbReference type="Gene3D" id="3.40.960.10">
    <property type="entry name" value="VSR Endonuclease"/>
    <property type="match status" value="1"/>
</dbReference>
<dbReference type="eggNOG" id="COG3727">
    <property type="taxonomic scope" value="Bacteria"/>
</dbReference>
<dbReference type="RefSeq" id="WP_013556002.1">
    <property type="nucleotide sequence ID" value="NC_014958.1"/>
</dbReference>
<dbReference type="InterPro" id="IPR004603">
    <property type="entry name" value="DNA_mismatch_endonuc_vsr"/>
</dbReference>
<dbReference type="AlphaFoldDB" id="E8U608"/>
<evidence type="ECO:0000256" key="4">
    <source>
        <dbReference type="ARBA" id="ARBA00022801"/>
    </source>
</evidence>
<dbReference type="GO" id="GO:0004519">
    <property type="term" value="F:endonuclease activity"/>
    <property type="evidence" value="ECO:0007669"/>
    <property type="project" value="UniProtKB-KW"/>
</dbReference>
<protein>
    <recommendedName>
        <fullName evidence="6">Very short patch repair endonuclease</fullName>
        <ecNumber evidence="6">3.1.-.-</ecNumber>
    </recommendedName>
</protein>
<evidence type="ECO:0000256" key="3">
    <source>
        <dbReference type="ARBA" id="ARBA00022763"/>
    </source>
</evidence>
<dbReference type="OrthoDB" id="9801520at2"/>
<dbReference type="Proteomes" id="UP000008635">
    <property type="component" value="Chromosome"/>
</dbReference>
<dbReference type="REBASE" id="31738">
    <property type="entry name" value="V.Dma21211ORF843P"/>
</dbReference>